<dbReference type="PANTHER" id="PTHR22916:SF3">
    <property type="entry name" value="UDP-GLCNAC:BETAGAL BETA-1,3-N-ACETYLGLUCOSAMINYLTRANSFERASE-LIKE PROTEIN 1"/>
    <property type="match status" value="1"/>
</dbReference>
<protein>
    <submittedName>
        <fullName evidence="2">Glycosyltransferase family 2 protein</fullName>
    </submittedName>
</protein>
<evidence type="ECO:0000313" key="3">
    <source>
        <dbReference type="Proteomes" id="UP001597252"/>
    </source>
</evidence>
<comment type="caution">
    <text evidence="2">The sequence shown here is derived from an EMBL/GenBank/DDBJ whole genome shotgun (WGS) entry which is preliminary data.</text>
</comment>
<gene>
    <name evidence="2" type="ORF">ACFQ5J_04475</name>
</gene>
<name>A0ABW4E3J5_9LACO</name>
<dbReference type="PANTHER" id="PTHR22916">
    <property type="entry name" value="GLYCOSYLTRANSFERASE"/>
    <property type="match status" value="1"/>
</dbReference>
<proteinExistence type="predicted"/>
<sequence length="329" mass="37785">MKQLSIIITYHNETPEQIRRAFASVTMQVEVDFTTIEVLLVGDGVAALPNSWLPMPKGLLVRQLNYTPSRGAGVARQVGIEHTTGRYFMFIDADDVLQDVFVLRDMLKPTQTANDDMIIARYTKQHRFDGQYQETLSAKFDWKAAYAKLYNRAYIKRVGLKWRPDLRIFEDTYFVGLACELAHSRKYLDRSVYVWLWNPASTVRKDDHAFDHQLQVWARSNRYSLAMLREKKPAVWPRDFYHYMADLFYRVKVHAPADQAAFLAEHQALLVANRSLWTPAGQAQVRAEITRLQAADAPYAGLSQAGLDAYLAAQTGYLKQAYQQEVTHG</sequence>
<dbReference type="CDD" id="cd00761">
    <property type="entry name" value="Glyco_tranf_GTA_type"/>
    <property type="match status" value="1"/>
</dbReference>
<keyword evidence="3" id="KW-1185">Reference proteome</keyword>
<evidence type="ECO:0000313" key="2">
    <source>
        <dbReference type="EMBL" id="MFD1484487.1"/>
    </source>
</evidence>
<organism evidence="2 3">
    <name type="scientific">Lacticaseibacillus baoqingensis</name>
    <dbReference type="NCBI Taxonomy" id="2486013"/>
    <lineage>
        <taxon>Bacteria</taxon>
        <taxon>Bacillati</taxon>
        <taxon>Bacillota</taxon>
        <taxon>Bacilli</taxon>
        <taxon>Lactobacillales</taxon>
        <taxon>Lactobacillaceae</taxon>
        <taxon>Lacticaseibacillus</taxon>
    </lineage>
</organism>
<feature type="domain" description="Glycosyltransferase 2-like" evidence="1">
    <location>
        <begin position="5"/>
        <end position="138"/>
    </location>
</feature>
<dbReference type="Pfam" id="PF00535">
    <property type="entry name" value="Glycos_transf_2"/>
    <property type="match status" value="1"/>
</dbReference>
<dbReference type="Gene3D" id="3.90.550.10">
    <property type="entry name" value="Spore Coat Polysaccharide Biosynthesis Protein SpsA, Chain A"/>
    <property type="match status" value="1"/>
</dbReference>
<dbReference type="RefSeq" id="WP_125754373.1">
    <property type="nucleotide sequence ID" value="NZ_JBHTON010000009.1"/>
</dbReference>
<dbReference type="EMBL" id="JBHTON010000009">
    <property type="protein sequence ID" value="MFD1484487.1"/>
    <property type="molecule type" value="Genomic_DNA"/>
</dbReference>
<evidence type="ECO:0000259" key="1">
    <source>
        <dbReference type="Pfam" id="PF00535"/>
    </source>
</evidence>
<accession>A0ABW4E3J5</accession>
<dbReference type="Proteomes" id="UP001597252">
    <property type="component" value="Unassembled WGS sequence"/>
</dbReference>
<dbReference type="SUPFAM" id="SSF53448">
    <property type="entry name" value="Nucleotide-diphospho-sugar transferases"/>
    <property type="match status" value="1"/>
</dbReference>
<dbReference type="InterPro" id="IPR029044">
    <property type="entry name" value="Nucleotide-diphossugar_trans"/>
</dbReference>
<reference evidence="3" key="1">
    <citation type="journal article" date="2019" name="Int. J. Syst. Evol. Microbiol.">
        <title>The Global Catalogue of Microorganisms (GCM) 10K type strain sequencing project: providing services to taxonomists for standard genome sequencing and annotation.</title>
        <authorList>
            <consortium name="The Broad Institute Genomics Platform"/>
            <consortium name="The Broad Institute Genome Sequencing Center for Infectious Disease"/>
            <person name="Wu L."/>
            <person name="Ma J."/>
        </authorList>
    </citation>
    <scope>NUCLEOTIDE SEQUENCE [LARGE SCALE GENOMIC DNA]</scope>
    <source>
        <strain evidence="3">CCM 8903</strain>
    </source>
</reference>
<dbReference type="InterPro" id="IPR001173">
    <property type="entry name" value="Glyco_trans_2-like"/>
</dbReference>